<gene>
    <name evidence="1" type="ORF">GCM10023187_35760</name>
</gene>
<dbReference type="EMBL" id="BAABHB010000007">
    <property type="protein sequence ID" value="GAA4410762.1"/>
    <property type="molecule type" value="Genomic_DNA"/>
</dbReference>
<dbReference type="Gene3D" id="3.40.1350.10">
    <property type="match status" value="1"/>
</dbReference>
<protein>
    <submittedName>
        <fullName evidence="1">Uncharacterized protein</fullName>
    </submittedName>
</protein>
<accession>A0ABP8KN50</accession>
<dbReference type="InterPro" id="IPR011856">
    <property type="entry name" value="tRNA_endonuc-like_dom_sf"/>
</dbReference>
<name>A0ABP8KN50_9BACT</name>
<reference evidence="2" key="1">
    <citation type="journal article" date="2019" name="Int. J. Syst. Evol. Microbiol.">
        <title>The Global Catalogue of Microorganisms (GCM) 10K type strain sequencing project: providing services to taxonomists for standard genome sequencing and annotation.</title>
        <authorList>
            <consortium name="The Broad Institute Genomics Platform"/>
            <consortium name="The Broad Institute Genome Sequencing Center for Infectious Disease"/>
            <person name="Wu L."/>
            <person name="Ma J."/>
        </authorList>
    </citation>
    <scope>NUCLEOTIDE SEQUENCE [LARGE SCALE GENOMIC DNA]</scope>
    <source>
        <strain evidence="2">JCM 17925</strain>
    </source>
</reference>
<evidence type="ECO:0000313" key="1">
    <source>
        <dbReference type="EMBL" id="GAA4410762.1"/>
    </source>
</evidence>
<dbReference type="Proteomes" id="UP001500936">
    <property type="component" value="Unassembled WGS sequence"/>
</dbReference>
<comment type="caution">
    <text evidence="1">The sequence shown here is derived from an EMBL/GenBank/DDBJ whole genome shotgun (WGS) entry which is preliminary data.</text>
</comment>
<evidence type="ECO:0000313" key="2">
    <source>
        <dbReference type="Proteomes" id="UP001500936"/>
    </source>
</evidence>
<proteinExistence type="predicted"/>
<keyword evidence="2" id="KW-1185">Reference proteome</keyword>
<sequence length="79" mass="8977">MDVFISYGSEIHLIETDRRQRKPRSADYKDAWMLIEQRAVLKETSICTPVKLGEAVSVVIPSQASTKVEEGVETEWQVP</sequence>
<organism evidence="1 2">
    <name type="scientific">Nibrella viscosa</name>
    <dbReference type="NCBI Taxonomy" id="1084524"/>
    <lineage>
        <taxon>Bacteria</taxon>
        <taxon>Pseudomonadati</taxon>
        <taxon>Bacteroidota</taxon>
        <taxon>Cytophagia</taxon>
        <taxon>Cytophagales</taxon>
        <taxon>Spirosomataceae</taxon>
        <taxon>Nibrella</taxon>
    </lineage>
</organism>